<evidence type="ECO:0000313" key="1">
    <source>
        <dbReference type="EMBL" id="OUC79471.1"/>
    </source>
</evidence>
<protein>
    <submittedName>
        <fullName evidence="1">Uncharacterized protein</fullName>
    </submittedName>
</protein>
<sequence>MILFCNSTYSDDSQSKRLDFSLSVNSAYTGVAMVISESVSYFLVRNDSFVCTWVPAKYFDASEFDTAWRFSAAWGIRTDRTDDGWWRIAVARRELLPHIDTLADSLTLDDPHRAELVDVAIRSETARDSIIKTVNSLASGSSSWLEVSNWALEQLDTDRESGVLYSDIEIEILAELSTLDESQADSDELSRRIIDRI</sequence>
<comment type="caution">
    <text evidence="1">The sequence shown here is derived from an EMBL/GenBank/DDBJ whole genome shotgun (WGS) entry which is preliminary data.</text>
</comment>
<accession>A0A243QCM2</accession>
<dbReference type="AlphaFoldDB" id="A0A243QCM2"/>
<gene>
    <name evidence="1" type="ORF">CA982_08455</name>
</gene>
<name>A0A243QCM2_9ACTN</name>
<proteinExistence type="predicted"/>
<dbReference type="EMBL" id="NGFO01000007">
    <property type="protein sequence ID" value="OUC79471.1"/>
    <property type="molecule type" value="Genomic_DNA"/>
</dbReference>
<dbReference type="Proteomes" id="UP000194632">
    <property type="component" value="Unassembled WGS sequence"/>
</dbReference>
<keyword evidence="2" id="KW-1185">Reference proteome</keyword>
<organism evidence="1 2">
    <name type="scientific">Gordonia lacunae</name>
    <dbReference type="NCBI Taxonomy" id="417102"/>
    <lineage>
        <taxon>Bacteria</taxon>
        <taxon>Bacillati</taxon>
        <taxon>Actinomycetota</taxon>
        <taxon>Actinomycetes</taxon>
        <taxon>Mycobacteriales</taxon>
        <taxon>Gordoniaceae</taxon>
        <taxon>Gordonia</taxon>
    </lineage>
</organism>
<dbReference type="STRING" id="417102.CA982_08455"/>
<reference evidence="1 2" key="1">
    <citation type="submission" date="2017-05" db="EMBL/GenBank/DDBJ databases">
        <title>Biotechnological potential of actinobacteria isolated from South African environments.</title>
        <authorList>
            <person name="Le Roes-Hill M."/>
            <person name="Prins A."/>
            <person name="Durrell K.A."/>
        </authorList>
    </citation>
    <scope>NUCLEOTIDE SEQUENCE [LARGE SCALE GENOMIC DNA]</scope>
    <source>
        <strain evidence="1">BS2</strain>
    </source>
</reference>
<evidence type="ECO:0000313" key="2">
    <source>
        <dbReference type="Proteomes" id="UP000194632"/>
    </source>
</evidence>